<gene>
    <name evidence="2" type="ORF">OY187_07880</name>
</gene>
<protein>
    <recommendedName>
        <fullName evidence="4">Scaffolding protein</fullName>
    </recommendedName>
</protein>
<dbReference type="RefSeq" id="WP_268785765.1">
    <property type="nucleotide sequence ID" value="NZ_JAPQYE010000003.1"/>
</dbReference>
<feature type="compositionally biased region" description="Basic and acidic residues" evidence="1">
    <location>
        <begin position="69"/>
        <end position="89"/>
    </location>
</feature>
<sequence>MSTDTSTADTSTTENDGAPRDSAPPAPEPAAEQASGEQDAPAADPAAQPPEAPAGDVSEDQDDTDDDGDGRGNKEAARYRRRLRDVEAERDTLKATVAALQRAEVDRLAADAGLRPAALWANGVEVGELLAEDGTVNADAVAAAVAVARETLGIPKPPPRGNFVKKEGRTVGRPAKPSGRDAMVGVVMGRDGSDG</sequence>
<evidence type="ECO:0000313" key="2">
    <source>
        <dbReference type="EMBL" id="MCZ0727961.1"/>
    </source>
</evidence>
<evidence type="ECO:0000313" key="3">
    <source>
        <dbReference type="Proteomes" id="UP001084650"/>
    </source>
</evidence>
<feature type="region of interest" description="Disordered" evidence="1">
    <location>
        <begin position="152"/>
        <end position="195"/>
    </location>
</feature>
<feature type="compositionally biased region" description="Low complexity" evidence="1">
    <location>
        <begin position="1"/>
        <end position="13"/>
    </location>
</feature>
<feature type="compositionally biased region" description="Acidic residues" evidence="1">
    <location>
        <begin position="57"/>
        <end position="68"/>
    </location>
</feature>
<evidence type="ECO:0008006" key="4">
    <source>
        <dbReference type="Google" id="ProtNLM"/>
    </source>
</evidence>
<dbReference type="Proteomes" id="UP001084650">
    <property type="component" value="Unassembled WGS sequence"/>
</dbReference>
<evidence type="ECO:0000256" key="1">
    <source>
        <dbReference type="SAM" id="MobiDB-lite"/>
    </source>
</evidence>
<proteinExistence type="predicted"/>
<dbReference type="EMBL" id="JAPQYE010000003">
    <property type="protein sequence ID" value="MCZ0727961.1"/>
    <property type="molecule type" value="Genomic_DNA"/>
</dbReference>
<comment type="caution">
    <text evidence="2">The sequence shown here is derived from an EMBL/GenBank/DDBJ whole genome shotgun (WGS) entry which is preliminary data.</text>
</comment>
<feature type="compositionally biased region" description="Low complexity" evidence="1">
    <location>
        <begin position="29"/>
        <end position="46"/>
    </location>
</feature>
<keyword evidence="3" id="KW-1185">Reference proteome</keyword>
<accession>A0ABT4HDN8</accession>
<feature type="region of interest" description="Disordered" evidence="1">
    <location>
        <begin position="1"/>
        <end position="89"/>
    </location>
</feature>
<organism evidence="2 3">
    <name type="scientific">Mycolicibacterium iranicum</name>
    <name type="common">Mycobacterium iranicum</name>
    <dbReference type="NCBI Taxonomy" id="912594"/>
    <lineage>
        <taxon>Bacteria</taxon>
        <taxon>Bacillati</taxon>
        <taxon>Actinomycetota</taxon>
        <taxon>Actinomycetes</taxon>
        <taxon>Mycobacteriales</taxon>
        <taxon>Mycobacteriaceae</taxon>
        <taxon>Mycolicibacterium</taxon>
    </lineage>
</organism>
<reference evidence="2" key="1">
    <citation type="submission" date="2022-12" db="EMBL/GenBank/DDBJ databases">
        <title>Whole genome sequence of Mycolicibacterium iranicum strain SBH312.</title>
        <authorList>
            <person name="Jani J."/>
            <person name="Arifin Mustapha Z."/>
            <person name="Ahmed K."/>
            <person name="Kai Ling C."/>
        </authorList>
    </citation>
    <scope>NUCLEOTIDE SEQUENCE</scope>
    <source>
        <strain evidence="2">SBH312</strain>
    </source>
</reference>
<name>A0ABT4HDN8_MYCIR</name>